<evidence type="ECO:0000313" key="7">
    <source>
        <dbReference type="EMBL" id="APF37833.1"/>
    </source>
</evidence>
<organism evidence="7 8">
    <name type="scientific">Chelatococcus daeguensis</name>
    <dbReference type="NCBI Taxonomy" id="444444"/>
    <lineage>
        <taxon>Bacteria</taxon>
        <taxon>Pseudomonadati</taxon>
        <taxon>Pseudomonadota</taxon>
        <taxon>Alphaproteobacteria</taxon>
        <taxon>Hyphomicrobiales</taxon>
        <taxon>Chelatococcaceae</taxon>
        <taxon>Chelatococcus</taxon>
    </lineage>
</organism>
<feature type="domain" description="Acylphosphatase-like" evidence="6">
    <location>
        <begin position="6"/>
        <end position="98"/>
    </location>
</feature>
<dbReference type="EMBL" id="CP018095">
    <property type="protein sequence ID" value="APF37833.1"/>
    <property type="molecule type" value="Genomic_DNA"/>
</dbReference>
<proteinExistence type="inferred from homology"/>
<dbReference type="SUPFAM" id="SSF54975">
    <property type="entry name" value="Acylphosphatase/BLUF domain-like"/>
    <property type="match status" value="1"/>
</dbReference>
<feature type="active site" evidence="4">
    <location>
        <position position="21"/>
    </location>
</feature>
<dbReference type="InterPro" id="IPR036046">
    <property type="entry name" value="Acylphosphatase-like_dom_sf"/>
</dbReference>
<comment type="catalytic activity">
    <reaction evidence="3 4">
        <text>an acyl phosphate + H2O = a carboxylate + phosphate + H(+)</text>
        <dbReference type="Rhea" id="RHEA:14965"/>
        <dbReference type="ChEBI" id="CHEBI:15377"/>
        <dbReference type="ChEBI" id="CHEBI:15378"/>
        <dbReference type="ChEBI" id="CHEBI:29067"/>
        <dbReference type="ChEBI" id="CHEBI:43474"/>
        <dbReference type="ChEBI" id="CHEBI:59918"/>
        <dbReference type="EC" id="3.6.1.7"/>
    </reaction>
</comment>
<accession>A0AAC9JPL4</accession>
<dbReference type="PROSITE" id="PS00151">
    <property type="entry name" value="ACYLPHOSPHATASE_2"/>
    <property type="match status" value="1"/>
</dbReference>
<evidence type="ECO:0000259" key="6">
    <source>
        <dbReference type="PROSITE" id="PS51160"/>
    </source>
</evidence>
<dbReference type="PROSITE" id="PS51160">
    <property type="entry name" value="ACYLPHOSPHATASE_3"/>
    <property type="match status" value="1"/>
</dbReference>
<dbReference type="NCBIfam" id="NF010996">
    <property type="entry name" value="PRK14421.1"/>
    <property type="match status" value="1"/>
</dbReference>
<evidence type="ECO:0000256" key="1">
    <source>
        <dbReference type="ARBA" id="ARBA00005614"/>
    </source>
</evidence>
<comment type="similarity">
    <text evidence="1 5">Belongs to the acylphosphatase family.</text>
</comment>
<protein>
    <recommendedName>
        <fullName evidence="2 4">acylphosphatase</fullName>
        <ecNumber evidence="2 4">3.6.1.7</ecNumber>
    </recommendedName>
</protein>
<dbReference type="PRINTS" id="PR00112">
    <property type="entry name" value="ACYLPHPHTASE"/>
</dbReference>
<feature type="active site" evidence="4">
    <location>
        <position position="39"/>
    </location>
</feature>
<dbReference type="KEGG" id="cdq:BOQ54_11240"/>
<dbReference type="InterPro" id="IPR020456">
    <property type="entry name" value="Acylphosphatase"/>
</dbReference>
<name>A0AAC9JPL4_9HYPH</name>
<keyword evidence="8" id="KW-1185">Reference proteome</keyword>
<evidence type="ECO:0000313" key="8">
    <source>
        <dbReference type="Proteomes" id="UP000182703"/>
    </source>
</evidence>
<sequence length="100" mass="10412">MTSRVIVHAVIKGRVQGVGYRAWTAREAGARGLAGWVRNRREGFVEAVFAGPADAVEAMLAACRAGPLGARVEAIERYDETGSALAPGGAADGFTVLPTE</sequence>
<dbReference type="InterPro" id="IPR001792">
    <property type="entry name" value="Acylphosphatase-like_dom"/>
</dbReference>
<keyword evidence="4" id="KW-0378">Hydrolase</keyword>
<evidence type="ECO:0000256" key="3">
    <source>
        <dbReference type="ARBA" id="ARBA00047645"/>
    </source>
</evidence>
<gene>
    <name evidence="7" type="ORF">BOQ54_11240</name>
</gene>
<dbReference type="AlphaFoldDB" id="A0AAC9JPL4"/>
<dbReference type="GO" id="GO:0003998">
    <property type="term" value="F:acylphosphatase activity"/>
    <property type="evidence" value="ECO:0007669"/>
    <property type="project" value="UniProtKB-EC"/>
</dbReference>
<dbReference type="PANTHER" id="PTHR47268">
    <property type="entry name" value="ACYLPHOSPHATASE"/>
    <property type="match status" value="1"/>
</dbReference>
<evidence type="ECO:0000256" key="2">
    <source>
        <dbReference type="ARBA" id="ARBA00012150"/>
    </source>
</evidence>
<dbReference type="RefSeq" id="WP_071923943.1">
    <property type="nucleotide sequence ID" value="NZ_CP018095.1"/>
</dbReference>
<dbReference type="EC" id="3.6.1.7" evidence="2 4"/>
<reference evidence="7 8" key="1">
    <citation type="submission" date="2016-11" db="EMBL/GenBank/DDBJ databases">
        <title>Complete genome sequence of the aerobically denitrifying bacterium Chelatococcus daeguensis TAD1.</title>
        <authorList>
            <person name="Yang Y."/>
            <person name="Huang S."/>
            <person name="Lin E."/>
        </authorList>
    </citation>
    <scope>NUCLEOTIDE SEQUENCE [LARGE SCALE GENOMIC DNA]</scope>
    <source>
        <strain evidence="7 8">TAD1</strain>
    </source>
</reference>
<dbReference type="Proteomes" id="UP000182703">
    <property type="component" value="Chromosome"/>
</dbReference>
<dbReference type="PANTHER" id="PTHR47268:SF4">
    <property type="entry name" value="ACYLPHOSPHATASE"/>
    <property type="match status" value="1"/>
</dbReference>
<dbReference type="Pfam" id="PF00708">
    <property type="entry name" value="Acylphosphatase"/>
    <property type="match status" value="1"/>
</dbReference>
<evidence type="ECO:0000256" key="5">
    <source>
        <dbReference type="RuleBase" id="RU004168"/>
    </source>
</evidence>
<evidence type="ECO:0000256" key="4">
    <source>
        <dbReference type="PROSITE-ProRule" id="PRU00520"/>
    </source>
</evidence>
<dbReference type="Gene3D" id="3.30.70.100">
    <property type="match status" value="1"/>
</dbReference>
<dbReference type="InterPro" id="IPR017968">
    <property type="entry name" value="Acylphosphatase_CS"/>
</dbReference>